<evidence type="ECO:0000256" key="4">
    <source>
        <dbReference type="ARBA" id="ARBA00022692"/>
    </source>
</evidence>
<dbReference type="SUPFAM" id="SSF103473">
    <property type="entry name" value="MFS general substrate transporter"/>
    <property type="match status" value="1"/>
</dbReference>
<dbReference type="InterPro" id="IPR005829">
    <property type="entry name" value="Sugar_transporter_CS"/>
</dbReference>
<gene>
    <name evidence="9" type="ORF">RR42_s1168</name>
</gene>
<evidence type="ECO:0000256" key="7">
    <source>
        <dbReference type="SAM" id="Phobius"/>
    </source>
</evidence>
<keyword evidence="5 7" id="KW-1133">Transmembrane helix</keyword>
<evidence type="ECO:0000256" key="6">
    <source>
        <dbReference type="ARBA" id="ARBA00023136"/>
    </source>
</evidence>
<keyword evidence="2" id="KW-0813">Transport</keyword>
<protein>
    <submittedName>
        <fullName evidence="9">Permeases of the major facilitator superfamily</fullName>
    </submittedName>
</protein>
<feature type="transmembrane region" description="Helical" evidence="7">
    <location>
        <begin position="251"/>
        <end position="275"/>
    </location>
</feature>
<evidence type="ECO:0000313" key="10">
    <source>
        <dbReference type="Proteomes" id="UP000031843"/>
    </source>
</evidence>
<dbReference type="Proteomes" id="UP000031843">
    <property type="component" value="Chromosome secondary"/>
</dbReference>
<comment type="subcellular location">
    <subcellularLocation>
        <location evidence="1">Cell membrane</location>
        <topology evidence="1">Multi-pass membrane protein</topology>
    </subcellularLocation>
</comment>
<dbReference type="RefSeq" id="WP_043354358.1">
    <property type="nucleotide sequence ID" value="NZ_CP010537.1"/>
</dbReference>
<evidence type="ECO:0000256" key="1">
    <source>
        <dbReference type="ARBA" id="ARBA00004651"/>
    </source>
</evidence>
<accession>A0A0C4YB43</accession>
<evidence type="ECO:0000256" key="3">
    <source>
        <dbReference type="ARBA" id="ARBA00022475"/>
    </source>
</evidence>
<feature type="transmembrane region" description="Helical" evidence="7">
    <location>
        <begin position="62"/>
        <end position="84"/>
    </location>
</feature>
<evidence type="ECO:0000259" key="8">
    <source>
        <dbReference type="PROSITE" id="PS50850"/>
    </source>
</evidence>
<evidence type="ECO:0000313" key="9">
    <source>
        <dbReference type="EMBL" id="AJG22757.1"/>
    </source>
</evidence>
<dbReference type="Gene3D" id="1.20.1250.20">
    <property type="entry name" value="MFS general substrate transporter like domains"/>
    <property type="match status" value="2"/>
</dbReference>
<dbReference type="PROSITE" id="PS50850">
    <property type="entry name" value="MFS"/>
    <property type="match status" value="1"/>
</dbReference>
<feature type="transmembrane region" description="Helical" evidence="7">
    <location>
        <begin position="96"/>
        <end position="114"/>
    </location>
</feature>
<evidence type="ECO:0000256" key="5">
    <source>
        <dbReference type="ARBA" id="ARBA00022989"/>
    </source>
</evidence>
<feature type="transmembrane region" description="Helical" evidence="7">
    <location>
        <begin position="473"/>
        <end position="494"/>
    </location>
</feature>
<dbReference type="InterPro" id="IPR036259">
    <property type="entry name" value="MFS_trans_sf"/>
</dbReference>
<keyword evidence="3" id="KW-1003">Cell membrane</keyword>
<dbReference type="STRING" id="68895.RR42_s1168"/>
<dbReference type="GO" id="GO:0005886">
    <property type="term" value="C:plasma membrane"/>
    <property type="evidence" value="ECO:0007669"/>
    <property type="project" value="UniProtKB-SubCell"/>
</dbReference>
<dbReference type="EMBL" id="CP010537">
    <property type="protein sequence ID" value="AJG22757.1"/>
    <property type="molecule type" value="Genomic_DNA"/>
</dbReference>
<evidence type="ECO:0000256" key="2">
    <source>
        <dbReference type="ARBA" id="ARBA00022448"/>
    </source>
</evidence>
<dbReference type="KEGG" id="cbw:RR42_s1168"/>
<dbReference type="PANTHER" id="PTHR43045:SF7">
    <property type="entry name" value="MAJOR FACILITATOR SUPERFAMILY TRANSPORTER"/>
    <property type="match status" value="1"/>
</dbReference>
<feature type="transmembrane region" description="Helical" evidence="7">
    <location>
        <begin position="120"/>
        <end position="140"/>
    </location>
</feature>
<name>A0A0C4YB43_9BURK</name>
<dbReference type="InterPro" id="IPR005828">
    <property type="entry name" value="MFS_sugar_transport-like"/>
</dbReference>
<keyword evidence="6 7" id="KW-0472">Membrane</keyword>
<dbReference type="OrthoDB" id="6766492at2"/>
<proteinExistence type="predicted"/>
<keyword evidence="10" id="KW-1185">Reference proteome</keyword>
<feature type="transmembrane region" description="Helical" evidence="7">
    <location>
        <begin position="161"/>
        <end position="184"/>
    </location>
</feature>
<dbReference type="Pfam" id="PF00083">
    <property type="entry name" value="Sugar_tr"/>
    <property type="match status" value="2"/>
</dbReference>
<dbReference type="GO" id="GO:0022857">
    <property type="term" value="F:transmembrane transporter activity"/>
    <property type="evidence" value="ECO:0007669"/>
    <property type="project" value="InterPro"/>
</dbReference>
<keyword evidence="4 7" id="KW-0812">Transmembrane</keyword>
<feature type="transmembrane region" description="Helical" evidence="7">
    <location>
        <begin position="506"/>
        <end position="524"/>
    </location>
</feature>
<feature type="transmembrane region" description="Helical" evidence="7">
    <location>
        <begin position="437"/>
        <end position="461"/>
    </location>
</feature>
<dbReference type="AlphaFoldDB" id="A0A0C4YB43"/>
<dbReference type="PANTHER" id="PTHR43045">
    <property type="entry name" value="SHIKIMATE TRANSPORTER"/>
    <property type="match status" value="1"/>
</dbReference>
<feature type="domain" description="Major facilitator superfamily (MFS) profile" evidence="8">
    <location>
        <begin position="24"/>
        <end position="528"/>
    </location>
</feature>
<dbReference type="FunFam" id="1.20.1250.20:FF:000001">
    <property type="entry name" value="Dicarboxylate MFS transporter"/>
    <property type="match status" value="1"/>
</dbReference>
<dbReference type="PROSITE" id="PS00217">
    <property type="entry name" value="SUGAR_TRANSPORT_2"/>
    <property type="match status" value="1"/>
</dbReference>
<feature type="transmembrane region" description="Helical" evidence="7">
    <location>
        <begin position="287"/>
        <end position="306"/>
    </location>
</feature>
<organism evidence="9 10">
    <name type="scientific">Cupriavidus basilensis</name>
    <dbReference type="NCBI Taxonomy" id="68895"/>
    <lineage>
        <taxon>Bacteria</taxon>
        <taxon>Pseudomonadati</taxon>
        <taxon>Pseudomonadota</taxon>
        <taxon>Betaproteobacteria</taxon>
        <taxon>Burkholderiales</taxon>
        <taxon>Burkholderiaceae</taxon>
        <taxon>Cupriavidus</taxon>
    </lineage>
</organism>
<feature type="transmembrane region" description="Helical" evidence="7">
    <location>
        <begin position="196"/>
        <end position="215"/>
    </location>
</feature>
<dbReference type="InterPro" id="IPR020846">
    <property type="entry name" value="MFS_dom"/>
</dbReference>
<reference evidence="9 10" key="1">
    <citation type="journal article" date="2015" name="Genome Announc.">
        <title>Complete Genome Sequence of Cupriavidus basilensis 4G11, Isolated from the Oak Ridge Field Research Center Site.</title>
        <authorList>
            <person name="Ray J."/>
            <person name="Waters R.J."/>
            <person name="Skerker J.M."/>
            <person name="Kuehl J.V."/>
            <person name="Price M.N."/>
            <person name="Huang J."/>
            <person name="Chakraborty R."/>
            <person name="Arkin A.P."/>
            <person name="Deutschbauer A."/>
        </authorList>
    </citation>
    <scope>NUCLEOTIDE SEQUENCE [LARGE SCALE GENOMIC DNA]</scope>
    <source>
        <strain evidence="9">4G11</strain>
    </source>
</reference>
<sequence length="534" mass="58119">MTISLANDGAAVRKQGMTREERKVILASSFGALMEWYDFYIYAALAVYFGALFFPPGNETTAFLASLATFGAGFLVRPVGALLFGRLGDKIGRKHTFLVTILLMGIATVGVGLLPTYGQIGITATILLVVLRLLQGLALGGEVGGAVTYVAEHSPVEKRGLYTSSLQTTATLGLLSSLLVVYLLKTLLTEAQFREWGWRLPFLVSFLMLVVSVYIRGKLHESPIFARMKAGNATSKSPILDSFTNWANLKYVLLLFVVASGLGAIFGTGHFYTMFFVNKTLHVPLELVHLLIGIALVIATPCYLFFGWLSDRIGRKHIMMAACLLAALTTQPIFRALTHYANPALEQFQQRNTVQLRAGDCHFRLFAEPVSACDKVKGYLTDLGVGYEFTQIDAGAQPALRIGGTTLQGFDKAAIKQALVAAGWTEHADPAAINRPMLFLMLLIPILLLAMVYGPLAAFMVELFPARIRYTSLSLPFHLGAGWVGGMLSFVVTAMNVSSGNVYFGLWYPVSIAAIAFVVGMVFVPETRGRNLDT</sequence>